<evidence type="ECO:0000313" key="2">
    <source>
        <dbReference type="EMBL" id="BAU93954.1"/>
    </source>
</evidence>
<reference evidence="2 3" key="1">
    <citation type="journal article" date="2016" name="Genome Announc.">
        <title>Complete Genome Sequence of Methylobacterium populi P-1M, Isolated from Pink-Pigmented Household Biofilm.</title>
        <authorList>
            <person name="Morohoshi T."/>
            <person name="Ikeda T."/>
        </authorList>
    </citation>
    <scope>NUCLEOTIDE SEQUENCE [LARGE SCALE GENOMIC DNA]</scope>
    <source>
        <strain evidence="2 3">P-1M</strain>
    </source>
</reference>
<dbReference type="EMBL" id="AP014809">
    <property type="protein sequence ID" value="BAU93954.1"/>
    <property type="molecule type" value="Genomic_DNA"/>
</dbReference>
<protein>
    <submittedName>
        <fullName evidence="2">Uncharacterized protein</fullName>
    </submittedName>
</protein>
<organism evidence="2 3">
    <name type="scientific">Methylorubrum populi</name>
    <dbReference type="NCBI Taxonomy" id="223967"/>
    <lineage>
        <taxon>Bacteria</taxon>
        <taxon>Pseudomonadati</taxon>
        <taxon>Pseudomonadota</taxon>
        <taxon>Alphaproteobacteria</taxon>
        <taxon>Hyphomicrobiales</taxon>
        <taxon>Methylobacteriaceae</taxon>
        <taxon>Methylorubrum</taxon>
    </lineage>
</organism>
<feature type="compositionally biased region" description="Low complexity" evidence="1">
    <location>
        <begin position="90"/>
        <end position="118"/>
    </location>
</feature>
<name>A0A160PL81_9HYPH</name>
<gene>
    <name evidence="2" type="ORF">MPPM_5349</name>
</gene>
<feature type="region of interest" description="Disordered" evidence="1">
    <location>
        <begin position="90"/>
        <end position="132"/>
    </location>
</feature>
<dbReference type="Proteomes" id="UP000218288">
    <property type="component" value="Chromosome"/>
</dbReference>
<sequence length="182" mass="18798">MGAAEAAAALDAWPRVRQPRFALRRGRLQPGPLKPLDRRDRRPVRSIAAGLLGLSLVATWAVASQIRSGGSVPEQAALGAVAGPVQEAARPNRAAAPVQAAPAREPPTALEPPLAAMPAPEPQPTVSVPDAPVIPASKPVPARTMDLGALPVLTLDESAFDAISAPLPEHPPQAAARARVRP</sequence>
<evidence type="ECO:0000313" key="3">
    <source>
        <dbReference type="Proteomes" id="UP000218288"/>
    </source>
</evidence>
<evidence type="ECO:0000256" key="1">
    <source>
        <dbReference type="SAM" id="MobiDB-lite"/>
    </source>
</evidence>
<dbReference type="AlphaFoldDB" id="A0A160PL81"/>
<accession>A0A160PL81</accession>
<proteinExistence type="predicted"/>